<dbReference type="EnsemblPlants" id="AET3Gv20264000.5">
    <property type="protein sequence ID" value="AET3Gv20264000.5"/>
    <property type="gene ID" value="AET3Gv20264000"/>
</dbReference>
<sequence length="226" mass="25784">LVMIEDPFSLARWHISNGCTPVNFLYMDPMRILHTIASGFCSASSSSSVLTLRFTTERDMSDHQRYLMEDMPRLPYILFLSINVAANEHSFGASLFHVLRLCTGVRKLTLAFDVSTRQLEAQTTCSLGCICHQPPNWKTDELLLSHLVIIEISAWRGTENEVAFVERLLNWATVLKEMMITFHQSVTESNAEDLCQTLLSFSRPETCMKFYVYRGLYAKVPYVPEG</sequence>
<dbReference type="Pfam" id="PF08387">
    <property type="entry name" value="FBD"/>
    <property type="match status" value="1"/>
</dbReference>
<dbReference type="PANTHER" id="PTHR34709">
    <property type="entry name" value="OS10G0396666 PROTEIN"/>
    <property type="match status" value="1"/>
</dbReference>
<feature type="domain" description="FBD" evidence="1">
    <location>
        <begin position="142"/>
        <end position="180"/>
    </location>
</feature>
<reference evidence="3" key="2">
    <citation type="journal article" date="2017" name="Nat. Plants">
        <title>The Aegilops tauschii genome reveals multiple impacts of transposons.</title>
        <authorList>
            <person name="Zhao G."/>
            <person name="Zou C."/>
            <person name="Li K."/>
            <person name="Wang K."/>
            <person name="Li T."/>
            <person name="Gao L."/>
            <person name="Zhang X."/>
            <person name="Wang H."/>
            <person name="Yang Z."/>
            <person name="Liu X."/>
            <person name="Jiang W."/>
            <person name="Mao L."/>
            <person name="Kong X."/>
            <person name="Jiao Y."/>
            <person name="Jia J."/>
        </authorList>
    </citation>
    <scope>NUCLEOTIDE SEQUENCE [LARGE SCALE GENOMIC DNA]</scope>
    <source>
        <strain evidence="3">cv. AL8/78</strain>
    </source>
</reference>
<reference evidence="2" key="5">
    <citation type="journal article" date="2021" name="G3 (Bethesda)">
        <title>Aegilops tauschii genome assembly Aet v5.0 features greater sequence contiguity and improved annotation.</title>
        <authorList>
            <person name="Wang L."/>
            <person name="Zhu T."/>
            <person name="Rodriguez J.C."/>
            <person name="Deal K.R."/>
            <person name="Dubcovsky J."/>
            <person name="McGuire P.E."/>
            <person name="Lux T."/>
            <person name="Spannagl M."/>
            <person name="Mayer K.F.X."/>
            <person name="Baldrich P."/>
            <person name="Meyers B.C."/>
            <person name="Huo N."/>
            <person name="Gu Y.Q."/>
            <person name="Zhou H."/>
            <person name="Devos K.M."/>
            <person name="Bennetzen J.L."/>
            <person name="Unver T."/>
            <person name="Budak H."/>
            <person name="Gulick P.J."/>
            <person name="Galiba G."/>
            <person name="Kalapos B."/>
            <person name="Nelson D.R."/>
            <person name="Li P."/>
            <person name="You F.M."/>
            <person name="Luo M.C."/>
            <person name="Dvorak J."/>
        </authorList>
    </citation>
    <scope>NUCLEOTIDE SEQUENCE [LARGE SCALE GENOMIC DNA]</scope>
    <source>
        <strain evidence="2">cv. AL8/78</strain>
    </source>
</reference>
<accession>A0A453E9C7</accession>
<reference evidence="2" key="3">
    <citation type="journal article" date="2017" name="Nature">
        <title>Genome sequence of the progenitor of the wheat D genome Aegilops tauschii.</title>
        <authorList>
            <person name="Luo M.C."/>
            <person name="Gu Y.Q."/>
            <person name="Puiu D."/>
            <person name="Wang H."/>
            <person name="Twardziok S.O."/>
            <person name="Deal K.R."/>
            <person name="Huo N."/>
            <person name="Zhu T."/>
            <person name="Wang L."/>
            <person name="Wang Y."/>
            <person name="McGuire P.E."/>
            <person name="Liu S."/>
            <person name="Long H."/>
            <person name="Ramasamy R.K."/>
            <person name="Rodriguez J.C."/>
            <person name="Van S.L."/>
            <person name="Yuan L."/>
            <person name="Wang Z."/>
            <person name="Xia Z."/>
            <person name="Xiao L."/>
            <person name="Anderson O.D."/>
            <person name="Ouyang S."/>
            <person name="Liang Y."/>
            <person name="Zimin A.V."/>
            <person name="Pertea G."/>
            <person name="Qi P."/>
            <person name="Bennetzen J.L."/>
            <person name="Dai X."/>
            <person name="Dawson M.W."/>
            <person name="Muller H.G."/>
            <person name="Kugler K."/>
            <person name="Rivarola-Duarte L."/>
            <person name="Spannagl M."/>
            <person name="Mayer K.F.X."/>
            <person name="Lu F.H."/>
            <person name="Bevan M.W."/>
            <person name="Leroy P."/>
            <person name="Li P."/>
            <person name="You F.M."/>
            <person name="Sun Q."/>
            <person name="Liu Z."/>
            <person name="Lyons E."/>
            <person name="Wicker T."/>
            <person name="Salzberg S.L."/>
            <person name="Devos K.M."/>
            <person name="Dvorak J."/>
        </authorList>
    </citation>
    <scope>NUCLEOTIDE SEQUENCE [LARGE SCALE GENOMIC DNA]</scope>
    <source>
        <strain evidence="2">cv. AL8/78</strain>
    </source>
</reference>
<dbReference type="PANTHER" id="PTHR34709:SF61">
    <property type="entry name" value="OS07G0229100 PROTEIN"/>
    <property type="match status" value="1"/>
</dbReference>
<evidence type="ECO:0000313" key="3">
    <source>
        <dbReference type="Proteomes" id="UP000015105"/>
    </source>
</evidence>
<dbReference type="AlphaFoldDB" id="A0A453E9C7"/>
<name>A0A453E9C7_AEGTS</name>
<keyword evidence="3" id="KW-1185">Reference proteome</keyword>
<reference evidence="3" key="1">
    <citation type="journal article" date="2014" name="Science">
        <title>Ancient hybridizations among the ancestral genomes of bread wheat.</title>
        <authorList>
            <consortium name="International Wheat Genome Sequencing Consortium,"/>
            <person name="Marcussen T."/>
            <person name="Sandve S.R."/>
            <person name="Heier L."/>
            <person name="Spannagl M."/>
            <person name="Pfeifer M."/>
            <person name="Jakobsen K.S."/>
            <person name="Wulff B.B."/>
            <person name="Steuernagel B."/>
            <person name="Mayer K.F."/>
            <person name="Olsen O.A."/>
        </authorList>
    </citation>
    <scope>NUCLEOTIDE SEQUENCE [LARGE SCALE GENOMIC DNA]</scope>
    <source>
        <strain evidence="3">cv. AL8/78</strain>
    </source>
</reference>
<dbReference type="InterPro" id="IPR006566">
    <property type="entry name" value="FBD"/>
</dbReference>
<organism evidence="2 3">
    <name type="scientific">Aegilops tauschii subsp. strangulata</name>
    <name type="common">Goatgrass</name>
    <dbReference type="NCBI Taxonomy" id="200361"/>
    <lineage>
        <taxon>Eukaryota</taxon>
        <taxon>Viridiplantae</taxon>
        <taxon>Streptophyta</taxon>
        <taxon>Embryophyta</taxon>
        <taxon>Tracheophyta</taxon>
        <taxon>Spermatophyta</taxon>
        <taxon>Magnoliopsida</taxon>
        <taxon>Liliopsida</taxon>
        <taxon>Poales</taxon>
        <taxon>Poaceae</taxon>
        <taxon>BOP clade</taxon>
        <taxon>Pooideae</taxon>
        <taxon>Triticodae</taxon>
        <taxon>Triticeae</taxon>
        <taxon>Triticinae</taxon>
        <taxon>Aegilops</taxon>
    </lineage>
</organism>
<dbReference type="Proteomes" id="UP000015105">
    <property type="component" value="Chromosome 3D"/>
</dbReference>
<proteinExistence type="predicted"/>
<dbReference type="InterPro" id="IPR055312">
    <property type="entry name" value="FBL15-like"/>
</dbReference>
<protein>
    <recommendedName>
        <fullName evidence="1">FBD domain-containing protein</fullName>
    </recommendedName>
</protein>
<reference evidence="2" key="4">
    <citation type="submission" date="2019-03" db="UniProtKB">
        <authorList>
            <consortium name="EnsemblPlants"/>
        </authorList>
    </citation>
    <scope>IDENTIFICATION</scope>
</reference>
<dbReference type="Gramene" id="AET3Gv20264000.5">
    <property type="protein sequence ID" value="AET3Gv20264000.5"/>
    <property type="gene ID" value="AET3Gv20264000"/>
</dbReference>
<evidence type="ECO:0000313" key="2">
    <source>
        <dbReference type="EnsemblPlants" id="AET3Gv20264000.5"/>
    </source>
</evidence>
<evidence type="ECO:0000259" key="1">
    <source>
        <dbReference type="Pfam" id="PF08387"/>
    </source>
</evidence>